<gene>
    <name evidence="1" type="ORF">F7D14_11545</name>
</gene>
<dbReference type="PANTHER" id="PTHR39441:SF1">
    <property type="entry name" value="DUF2252 DOMAIN-CONTAINING PROTEIN"/>
    <property type="match status" value="1"/>
</dbReference>
<dbReference type="Proteomes" id="UP000422569">
    <property type="component" value="Chromosome"/>
</dbReference>
<sequence>MGKTDSNGRDDVNATGLSRRERYAFGKSLREAVPREALADYIAPDDRKPLSIIRETASVRLPSLRPLRRELMMQSPFAFLRGAADVMAFDLSRQLAPGVKAQAAGDCHIMNFGAYSSPENNVLFDVNDFDESLPDVDIGYDLRRLATNVAVAALEMDYARGEARELARRAIKSYRTRMLQLAVMSPYEIWNVRVHLKDVVKTLRDRVLHEKLAAAIYEGKGPEDRTDGLPKIQKTGGGWRFVDKPPKLRHLDRMTDDGAHIDLPSLFERLVRERLPEPVSQLFARYRLCDTAFKAVGVGSVGVFCGVALYMSADEEPLALQIKAAQPSALERFGAGRWKGAQGMRVVSGQRVMQAASDMFLAAADGDGFESRFYMRHLKTRRLGGIAELLKDQAFPGYVELCGNALARAHARSSQPASLAGYMGKGEAFDDALASFAMLYAKQTRKDYQAFCDDDEAV</sequence>
<dbReference type="AlphaFoldDB" id="A0A6B8M6J8"/>
<accession>A0A6B8M6J8</accession>
<dbReference type="EMBL" id="CP044331">
    <property type="protein sequence ID" value="QGM98046.1"/>
    <property type="molecule type" value="Genomic_DNA"/>
</dbReference>
<dbReference type="RefSeq" id="WP_016921541.1">
    <property type="nucleotide sequence ID" value="NZ_CP044331.1"/>
</dbReference>
<proteinExistence type="predicted"/>
<dbReference type="Pfam" id="PF10009">
    <property type="entry name" value="DUF2252"/>
    <property type="match status" value="1"/>
</dbReference>
<dbReference type="InterPro" id="IPR018721">
    <property type="entry name" value="DUF2252"/>
</dbReference>
<evidence type="ECO:0000313" key="1">
    <source>
        <dbReference type="EMBL" id="QGM98046.1"/>
    </source>
</evidence>
<dbReference type="PANTHER" id="PTHR39441">
    <property type="entry name" value="DUF2252 DOMAIN-CONTAINING PROTEIN"/>
    <property type="match status" value="1"/>
</dbReference>
<evidence type="ECO:0000313" key="2">
    <source>
        <dbReference type="Proteomes" id="UP000422569"/>
    </source>
</evidence>
<keyword evidence="2" id="KW-1185">Reference proteome</keyword>
<reference evidence="1 2" key="1">
    <citation type="submission" date="2019-09" db="EMBL/GenBank/DDBJ databases">
        <title>Isolation and complete genome sequencing of Methylocystis species.</title>
        <authorList>
            <person name="Rumah B.L."/>
            <person name="Stead C.E."/>
            <person name="Stevens B.C."/>
            <person name="Minton N.P."/>
            <person name="Grosse-Honebrink A."/>
            <person name="Zhang Y."/>
        </authorList>
    </citation>
    <scope>NUCLEOTIDE SEQUENCE [LARGE SCALE GENOMIC DNA]</scope>
    <source>
        <strain evidence="1 2">BRCS2</strain>
    </source>
</reference>
<organism evidence="1 2">
    <name type="scientific">Methylocystis parvus</name>
    <dbReference type="NCBI Taxonomy" id="134"/>
    <lineage>
        <taxon>Bacteria</taxon>
        <taxon>Pseudomonadati</taxon>
        <taxon>Pseudomonadota</taxon>
        <taxon>Alphaproteobacteria</taxon>
        <taxon>Hyphomicrobiales</taxon>
        <taxon>Methylocystaceae</taxon>
        <taxon>Methylocystis</taxon>
    </lineage>
</organism>
<protein>
    <submittedName>
        <fullName evidence="1">DUF2252 domain-containing protein</fullName>
    </submittedName>
</protein>
<name>A0A6B8M6J8_9HYPH</name>
<dbReference type="KEGG" id="mpar:F7D14_11545"/>